<evidence type="ECO:0000256" key="2">
    <source>
        <dbReference type="ARBA" id="ARBA00022692"/>
    </source>
</evidence>
<proteinExistence type="predicted"/>
<evidence type="ECO:0000256" key="1">
    <source>
        <dbReference type="ARBA" id="ARBA00004141"/>
    </source>
</evidence>
<dbReference type="EMBL" id="LUCS01000028">
    <property type="protein sequence ID" value="KAF6509829.1"/>
    <property type="molecule type" value="Genomic_DNA"/>
</dbReference>
<dbReference type="Proteomes" id="UP000075424">
    <property type="component" value="Unassembled WGS sequence"/>
</dbReference>
<sequence>MKQVKCECGHVNPHGTAFCESCGKPLEERAGKTLLDMRYEGSARRSQTYKRTFIDQIWAFFSSVKVGVALIVITLIASAIGTIFPQQMYIPPNVDPAEYYKQQYGWAGKLYYELGFNNLYGSWWYILLIALIGVSLVICSLDRVVPLYRALKRQGVKRHPHFLERQRLFGVSHVSDLDKTMAVLKERLAARRYHVCEEDGHLLAEKGRFSRWGPYVNHIGLIIFLIGAMLRSVPGMYIDRVMWIPEGETKEIPGTNGRYFLKSEKFIFETYEKGKDNEVFNAAIDRVGNGMIAKNYQTNVVLYKRVGPVIPGAKPKLEKVKEYPIRVNEPLEFDHYALYQVDFRLNEPKAMSFQLADKQSGKTFGTVTVDLYDPKELYNLGHGYRVELLSYFPDFEFDEDGNPSTKSRVPNNPAFVFKMYAPDRPKGEVSFVAIQQTIEPFGNNKYKMAFAGFETRNVSGLTVRRDFTLWILGVGGAIFMIGLIQGMYWNHRRIWVQRVNGELWIAAHTNKNWFGLKNELRRLLDGTGVNMPADQLEEGKQAGQGGQAHGHGTA</sequence>
<evidence type="ECO:0000259" key="7">
    <source>
        <dbReference type="Pfam" id="PF05140"/>
    </source>
</evidence>
<dbReference type="PANTHER" id="PTHR31566:SF0">
    <property type="entry name" value="CYTOCHROME C BIOGENESIS PROTEIN CCS1, CHLOROPLASTIC"/>
    <property type="match status" value="1"/>
</dbReference>
<evidence type="ECO:0000256" key="6">
    <source>
        <dbReference type="SAM" id="Phobius"/>
    </source>
</evidence>
<dbReference type="PATRIC" id="fig|1422.14.peg.2629"/>
<name>A0A0K9HPB9_GEOSE</name>
<feature type="transmembrane region" description="Helical" evidence="6">
    <location>
        <begin position="467"/>
        <end position="489"/>
    </location>
</feature>
<dbReference type="EMBL" id="LQYV01000154">
    <property type="protein sequence ID" value="KYD19553.1"/>
    <property type="molecule type" value="Genomic_DNA"/>
</dbReference>
<protein>
    <submittedName>
        <fullName evidence="10">Cytochrome c biogenesis protein</fullName>
    </submittedName>
    <submittedName>
        <fullName evidence="8">Cytochrome c-type biosis protein Ccs1/ResB</fullName>
    </submittedName>
</protein>
<keyword evidence="5 6" id="KW-0472">Membrane</keyword>
<dbReference type="InterPro" id="IPR007816">
    <property type="entry name" value="ResB-like_domain"/>
</dbReference>
<dbReference type="Proteomes" id="UP000266922">
    <property type="component" value="Unassembled WGS sequence"/>
</dbReference>
<evidence type="ECO:0000256" key="4">
    <source>
        <dbReference type="ARBA" id="ARBA00022989"/>
    </source>
</evidence>
<comment type="caution">
    <text evidence="9">The sequence shown here is derived from an EMBL/GenBank/DDBJ whole genome shotgun (WGS) entry which is preliminary data.</text>
</comment>
<evidence type="ECO:0000313" key="11">
    <source>
        <dbReference type="Proteomes" id="UP000075424"/>
    </source>
</evidence>
<dbReference type="GO" id="GO:0016020">
    <property type="term" value="C:membrane"/>
    <property type="evidence" value="ECO:0007669"/>
    <property type="project" value="UniProtKB-SubCell"/>
</dbReference>
<feature type="domain" description="ResB-like" evidence="7">
    <location>
        <begin position="64"/>
        <end position="428"/>
    </location>
</feature>
<dbReference type="OrthoDB" id="9770923at2"/>
<keyword evidence="2 6" id="KW-0812">Transmembrane</keyword>
<dbReference type="GO" id="GO:0017004">
    <property type="term" value="P:cytochrome complex assembly"/>
    <property type="evidence" value="ECO:0007669"/>
    <property type="project" value="UniProtKB-KW"/>
</dbReference>
<evidence type="ECO:0000313" key="10">
    <source>
        <dbReference type="EMBL" id="RLQ14252.1"/>
    </source>
</evidence>
<keyword evidence="13" id="KW-1185">Reference proteome</keyword>
<evidence type="ECO:0000256" key="5">
    <source>
        <dbReference type="ARBA" id="ARBA00023136"/>
    </source>
</evidence>
<feature type="transmembrane region" description="Helical" evidence="6">
    <location>
        <begin position="57"/>
        <end position="84"/>
    </location>
</feature>
<evidence type="ECO:0000256" key="3">
    <source>
        <dbReference type="ARBA" id="ARBA00022748"/>
    </source>
</evidence>
<feature type="transmembrane region" description="Helical" evidence="6">
    <location>
        <begin position="123"/>
        <end position="145"/>
    </location>
</feature>
<feature type="transmembrane region" description="Helical" evidence="6">
    <location>
        <begin position="215"/>
        <end position="233"/>
    </location>
</feature>
<evidence type="ECO:0000313" key="9">
    <source>
        <dbReference type="EMBL" id="KYD19553.1"/>
    </source>
</evidence>
<evidence type="ECO:0000313" key="8">
    <source>
        <dbReference type="EMBL" id="KAF6509829.1"/>
    </source>
</evidence>
<dbReference type="PANTHER" id="PTHR31566">
    <property type="entry name" value="CYTOCHROME C BIOGENESIS PROTEIN CCS1, CHLOROPLASTIC"/>
    <property type="match status" value="1"/>
</dbReference>
<keyword evidence="3" id="KW-0201">Cytochrome c-type biogenesis</keyword>
<evidence type="ECO:0000313" key="13">
    <source>
        <dbReference type="Proteomes" id="UP000773850"/>
    </source>
</evidence>
<dbReference type="EMBL" id="RCTJ01000016">
    <property type="protein sequence ID" value="RLQ14252.1"/>
    <property type="molecule type" value="Genomic_DNA"/>
</dbReference>
<reference evidence="8 13" key="2">
    <citation type="submission" date="2016-03" db="EMBL/GenBank/DDBJ databases">
        <title>Spore heat resistance.</title>
        <authorList>
            <person name="Boekhorst J."/>
            <person name="Berendsen E.M."/>
            <person name="Wells-Bennik M.H."/>
            <person name="Kuipers O.P."/>
        </authorList>
    </citation>
    <scope>NUCLEOTIDE SEQUENCE [LARGE SCALE GENOMIC DNA]</scope>
    <source>
        <strain evidence="8 13">GS8</strain>
    </source>
</reference>
<gene>
    <name evidence="9" type="ORF">B4109_1860</name>
    <name evidence="10" type="ORF">D9548_06460</name>
    <name evidence="8" type="ORF">GS8_1986</name>
</gene>
<dbReference type="RefSeq" id="WP_033017124.1">
    <property type="nucleotide sequence ID" value="NZ_CBCSGJ010000018.1"/>
</dbReference>
<feature type="domain" description="ResB-like" evidence="7">
    <location>
        <begin position="430"/>
        <end position="520"/>
    </location>
</feature>
<organism evidence="9 11">
    <name type="scientific">Geobacillus stearothermophilus</name>
    <name type="common">Bacillus stearothermophilus</name>
    <dbReference type="NCBI Taxonomy" id="1422"/>
    <lineage>
        <taxon>Bacteria</taxon>
        <taxon>Bacillati</taxon>
        <taxon>Bacillota</taxon>
        <taxon>Bacilli</taxon>
        <taxon>Bacillales</taxon>
        <taxon>Anoxybacillaceae</taxon>
        <taxon>Geobacillus</taxon>
    </lineage>
</organism>
<keyword evidence="4 6" id="KW-1133">Transmembrane helix</keyword>
<reference evidence="10 12" key="3">
    <citation type="submission" date="2018-10" db="EMBL/GenBank/DDBJ databases">
        <title>Geobacillus stearothermophilus in processing lines of powdered infant formula.</title>
        <authorList>
            <person name="Rhee M.S."/>
            <person name="Choi I.-G."/>
            <person name="Cho T.J."/>
            <person name="Park B."/>
        </authorList>
    </citation>
    <scope>NUCLEOTIDE SEQUENCE [LARGE SCALE GENOMIC DNA]</scope>
    <source>
        <strain evidence="10 12">FHS-PPGT130</strain>
    </source>
</reference>
<dbReference type="InterPro" id="IPR023494">
    <property type="entry name" value="Cyt_c_bgen_Ccs1/CcsB/ResB"/>
</dbReference>
<reference evidence="9 11" key="1">
    <citation type="submission" date="2016-01" db="EMBL/GenBank/DDBJ databases">
        <title>Draft Genome Sequences of Seven Thermophilic Sporeformers Isolated from Foods.</title>
        <authorList>
            <person name="Berendsen E.M."/>
            <person name="Wells-Bennik M.H."/>
            <person name="Krawcyk A.O."/>
            <person name="De Jong A."/>
            <person name="Holsappel S."/>
            <person name="Eijlander R.T."/>
            <person name="Kuipers O.P."/>
        </authorList>
    </citation>
    <scope>NUCLEOTIDE SEQUENCE [LARGE SCALE GENOMIC DNA]</scope>
    <source>
        <strain evidence="9 11">B4109</strain>
    </source>
</reference>
<comment type="subcellular location">
    <subcellularLocation>
        <location evidence="1">Membrane</location>
        <topology evidence="1">Multi-pass membrane protein</topology>
    </subcellularLocation>
</comment>
<dbReference type="AlphaFoldDB" id="A0A0K9HPB9"/>
<dbReference type="Pfam" id="PF05140">
    <property type="entry name" value="ResB"/>
    <property type="match status" value="2"/>
</dbReference>
<dbReference type="Proteomes" id="UP000773850">
    <property type="component" value="Unassembled WGS sequence"/>
</dbReference>
<accession>A0A0K9HPB9</accession>
<evidence type="ECO:0000313" key="12">
    <source>
        <dbReference type="Proteomes" id="UP000266922"/>
    </source>
</evidence>